<organism evidence="3">
    <name type="scientific">Laccaria bicolor (strain S238N-H82 / ATCC MYA-4686)</name>
    <name type="common">Bicoloured deceiver</name>
    <name type="synonym">Laccaria laccata var. bicolor</name>
    <dbReference type="NCBI Taxonomy" id="486041"/>
    <lineage>
        <taxon>Eukaryota</taxon>
        <taxon>Fungi</taxon>
        <taxon>Dikarya</taxon>
        <taxon>Basidiomycota</taxon>
        <taxon>Agaricomycotina</taxon>
        <taxon>Agaricomycetes</taxon>
        <taxon>Agaricomycetidae</taxon>
        <taxon>Agaricales</taxon>
        <taxon>Agaricineae</taxon>
        <taxon>Hydnangiaceae</taxon>
        <taxon>Laccaria</taxon>
    </lineage>
</organism>
<evidence type="ECO:0000313" key="2">
    <source>
        <dbReference type="EMBL" id="EDR04913.1"/>
    </source>
</evidence>
<reference evidence="2 3" key="1">
    <citation type="journal article" date="2008" name="Nature">
        <title>The genome of Laccaria bicolor provides insights into mycorrhizal symbiosis.</title>
        <authorList>
            <person name="Martin F."/>
            <person name="Aerts A."/>
            <person name="Ahren D."/>
            <person name="Brun A."/>
            <person name="Danchin E.G.J."/>
            <person name="Duchaussoy F."/>
            <person name="Gibon J."/>
            <person name="Kohler A."/>
            <person name="Lindquist E."/>
            <person name="Pereda V."/>
            <person name="Salamov A."/>
            <person name="Shapiro H.J."/>
            <person name="Wuyts J."/>
            <person name="Blaudez D."/>
            <person name="Buee M."/>
            <person name="Brokstein P."/>
            <person name="Canbaeck B."/>
            <person name="Cohen D."/>
            <person name="Courty P.E."/>
            <person name="Coutinho P.M."/>
            <person name="Delaruelle C."/>
            <person name="Detter J.C."/>
            <person name="Deveau A."/>
            <person name="DiFazio S."/>
            <person name="Duplessis S."/>
            <person name="Fraissinet-Tachet L."/>
            <person name="Lucic E."/>
            <person name="Frey-Klett P."/>
            <person name="Fourrey C."/>
            <person name="Feussner I."/>
            <person name="Gay G."/>
            <person name="Grimwood J."/>
            <person name="Hoegger P.J."/>
            <person name="Jain P."/>
            <person name="Kilaru S."/>
            <person name="Labbe J."/>
            <person name="Lin Y.C."/>
            <person name="Legue V."/>
            <person name="Le Tacon F."/>
            <person name="Marmeisse R."/>
            <person name="Melayah D."/>
            <person name="Montanini B."/>
            <person name="Muratet M."/>
            <person name="Nehls U."/>
            <person name="Niculita-Hirzel H."/>
            <person name="Oudot-Le Secq M.P."/>
            <person name="Peter M."/>
            <person name="Quesneville H."/>
            <person name="Rajashekar B."/>
            <person name="Reich M."/>
            <person name="Rouhier N."/>
            <person name="Schmutz J."/>
            <person name="Yin T."/>
            <person name="Chalot M."/>
            <person name="Henrissat B."/>
            <person name="Kuees U."/>
            <person name="Lucas S."/>
            <person name="Van de Peer Y."/>
            <person name="Podila G.K."/>
            <person name="Polle A."/>
            <person name="Pukkila P.J."/>
            <person name="Richardson P.M."/>
            <person name="Rouze P."/>
            <person name="Sanders I.R."/>
            <person name="Stajich J.E."/>
            <person name="Tunlid A."/>
            <person name="Tuskan G."/>
            <person name="Grigoriev I.V."/>
        </authorList>
    </citation>
    <scope>NUCLEOTIDE SEQUENCE [LARGE SCALE GENOMIC DNA]</scope>
    <source>
        <strain evidence="3">S238N-H82 / ATCC MYA-4686</strain>
    </source>
</reference>
<feature type="compositionally biased region" description="Basic residues" evidence="1">
    <location>
        <begin position="230"/>
        <end position="239"/>
    </location>
</feature>
<proteinExistence type="predicted"/>
<dbReference type="KEGG" id="lbc:LACBIDRAFT_294941"/>
<sequence>MSFLLQRRSKAAAPTPDPPVRQQVPDRGVIQASVLVVPPDGLVCKTGMEYEEFDVKSLSQMYLGHEKISGVVQVAQCNSGAIIIADIVSVPMKDVEQVRPETWYLPLRHAWKYPVICGDARLLARSKVEVDQHHTNSAMQPDKDYKGFGLRQLLEGHRVFLVVHWLIGPYKCLTHISQRKIKIMGVSLRGVTGTNLIYRFTGYLPVHLIVPEFFRTKVYPDIPSAEEKKRKPRDRHKPYAPRGGNGAVL</sequence>
<dbReference type="InParanoid" id="B0DKB4"/>
<evidence type="ECO:0000313" key="3">
    <source>
        <dbReference type="Proteomes" id="UP000001194"/>
    </source>
</evidence>
<evidence type="ECO:0000256" key="1">
    <source>
        <dbReference type="SAM" id="MobiDB-lite"/>
    </source>
</evidence>
<keyword evidence="3" id="KW-1185">Reference proteome</keyword>
<dbReference type="Proteomes" id="UP000001194">
    <property type="component" value="Unassembled WGS sequence"/>
</dbReference>
<name>B0DKB4_LACBS</name>
<feature type="region of interest" description="Disordered" evidence="1">
    <location>
        <begin position="1"/>
        <end position="23"/>
    </location>
</feature>
<protein>
    <submittedName>
        <fullName evidence="2">Predicted protein</fullName>
    </submittedName>
</protein>
<dbReference type="GeneID" id="6080069"/>
<gene>
    <name evidence="2" type="ORF">LACBIDRAFT_294941</name>
</gene>
<feature type="region of interest" description="Disordered" evidence="1">
    <location>
        <begin position="225"/>
        <end position="249"/>
    </location>
</feature>
<dbReference type="EMBL" id="DS547115">
    <property type="protein sequence ID" value="EDR04913.1"/>
    <property type="molecule type" value="Genomic_DNA"/>
</dbReference>
<dbReference type="AlphaFoldDB" id="B0DKB4"/>
<dbReference type="RefSeq" id="XP_001884303.1">
    <property type="nucleotide sequence ID" value="XM_001884268.1"/>
</dbReference>
<accession>B0DKB4</accession>
<dbReference type="HOGENOM" id="CLU_097626_0_0_1"/>